<dbReference type="InParanoid" id="A0A0C3NDH2"/>
<protein>
    <recommendedName>
        <fullName evidence="3">DNAJ-containing protein X-domain domain-containing protein</fullName>
    </recommendedName>
</protein>
<evidence type="ECO:0000313" key="2">
    <source>
        <dbReference type="Proteomes" id="UP000054217"/>
    </source>
</evidence>
<dbReference type="AlphaFoldDB" id="A0A0C3NDH2"/>
<evidence type="ECO:0000313" key="1">
    <source>
        <dbReference type="EMBL" id="KIN99154.1"/>
    </source>
</evidence>
<gene>
    <name evidence="1" type="ORF">M404DRAFT_1004831</name>
</gene>
<evidence type="ECO:0008006" key="3">
    <source>
        <dbReference type="Google" id="ProtNLM"/>
    </source>
</evidence>
<keyword evidence="2" id="KW-1185">Reference proteome</keyword>
<sequence>MGHEYSDTNQSSHVDYDRQVNARAMMEELRVLRAKLDVTEDDDEQRALQEDVARKILWLCWCGICAEVDQLLPEVVSYIREEGNLLGLSEIRNIIERTSTNVDDDQAHLRRIMLDAGAGTSKHQLLLASRATEQIRWSATTMSRGTPTLDTQATIRGTNHQMPSISVECSQHVLASSSK</sequence>
<dbReference type="Proteomes" id="UP000054217">
    <property type="component" value="Unassembled WGS sequence"/>
</dbReference>
<reference evidence="1 2" key="1">
    <citation type="submission" date="2014-04" db="EMBL/GenBank/DDBJ databases">
        <authorList>
            <consortium name="DOE Joint Genome Institute"/>
            <person name="Kuo A."/>
            <person name="Kohler A."/>
            <person name="Costa M.D."/>
            <person name="Nagy L.G."/>
            <person name="Floudas D."/>
            <person name="Copeland A."/>
            <person name="Barry K.W."/>
            <person name="Cichocki N."/>
            <person name="Veneault-Fourrey C."/>
            <person name="LaButti K."/>
            <person name="Lindquist E.A."/>
            <person name="Lipzen A."/>
            <person name="Lundell T."/>
            <person name="Morin E."/>
            <person name="Murat C."/>
            <person name="Sun H."/>
            <person name="Tunlid A."/>
            <person name="Henrissat B."/>
            <person name="Grigoriev I.V."/>
            <person name="Hibbett D.S."/>
            <person name="Martin F."/>
            <person name="Nordberg H.P."/>
            <person name="Cantor M.N."/>
            <person name="Hua S.X."/>
        </authorList>
    </citation>
    <scope>NUCLEOTIDE SEQUENCE [LARGE SCALE GENOMIC DNA]</scope>
    <source>
        <strain evidence="1 2">Marx 270</strain>
    </source>
</reference>
<dbReference type="EMBL" id="KN832007">
    <property type="protein sequence ID" value="KIN99154.1"/>
    <property type="molecule type" value="Genomic_DNA"/>
</dbReference>
<name>A0A0C3NDH2_PISTI</name>
<organism evidence="1 2">
    <name type="scientific">Pisolithus tinctorius Marx 270</name>
    <dbReference type="NCBI Taxonomy" id="870435"/>
    <lineage>
        <taxon>Eukaryota</taxon>
        <taxon>Fungi</taxon>
        <taxon>Dikarya</taxon>
        <taxon>Basidiomycota</taxon>
        <taxon>Agaricomycotina</taxon>
        <taxon>Agaricomycetes</taxon>
        <taxon>Agaricomycetidae</taxon>
        <taxon>Boletales</taxon>
        <taxon>Sclerodermatineae</taxon>
        <taxon>Pisolithaceae</taxon>
        <taxon>Pisolithus</taxon>
    </lineage>
</organism>
<reference evidence="2" key="2">
    <citation type="submission" date="2015-01" db="EMBL/GenBank/DDBJ databases">
        <title>Evolutionary Origins and Diversification of the Mycorrhizal Mutualists.</title>
        <authorList>
            <consortium name="DOE Joint Genome Institute"/>
            <consortium name="Mycorrhizal Genomics Consortium"/>
            <person name="Kohler A."/>
            <person name="Kuo A."/>
            <person name="Nagy L.G."/>
            <person name="Floudas D."/>
            <person name="Copeland A."/>
            <person name="Barry K.W."/>
            <person name="Cichocki N."/>
            <person name="Veneault-Fourrey C."/>
            <person name="LaButti K."/>
            <person name="Lindquist E.A."/>
            <person name="Lipzen A."/>
            <person name="Lundell T."/>
            <person name="Morin E."/>
            <person name="Murat C."/>
            <person name="Riley R."/>
            <person name="Ohm R."/>
            <person name="Sun H."/>
            <person name="Tunlid A."/>
            <person name="Henrissat B."/>
            <person name="Grigoriev I.V."/>
            <person name="Hibbett D.S."/>
            <person name="Martin F."/>
        </authorList>
    </citation>
    <scope>NUCLEOTIDE SEQUENCE [LARGE SCALE GENOMIC DNA]</scope>
    <source>
        <strain evidence="2">Marx 270</strain>
    </source>
</reference>
<accession>A0A0C3NDH2</accession>
<dbReference type="HOGENOM" id="CLU_119169_0_0_1"/>
<dbReference type="OrthoDB" id="2676086at2759"/>
<proteinExistence type="predicted"/>